<keyword evidence="7" id="KW-0997">Cell inner membrane</keyword>
<organism evidence="20 21">
    <name type="scientific">Limnoglobus roseus</name>
    <dbReference type="NCBI Taxonomy" id="2598579"/>
    <lineage>
        <taxon>Bacteria</taxon>
        <taxon>Pseudomonadati</taxon>
        <taxon>Planctomycetota</taxon>
        <taxon>Planctomycetia</taxon>
        <taxon>Gemmatales</taxon>
        <taxon>Gemmataceae</taxon>
        <taxon>Limnoglobus</taxon>
    </lineage>
</organism>
<feature type="transmembrane region" description="Helical" evidence="18">
    <location>
        <begin position="766"/>
        <end position="785"/>
    </location>
</feature>
<dbReference type="Gene3D" id="2.70.150.10">
    <property type="entry name" value="Calcium-transporting ATPase, cytoplasmic transduction domain A"/>
    <property type="match status" value="1"/>
</dbReference>
<dbReference type="InterPro" id="IPR018303">
    <property type="entry name" value="ATPase_P-typ_P_site"/>
</dbReference>
<dbReference type="Pfam" id="PF13246">
    <property type="entry name" value="Cation_ATPase"/>
    <property type="match status" value="1"/>
</dbReference>
<comment type="function">
    <text evidence="1">Mediates magnesium influx to the cytosol.</text>
</comment>
<evidence type="ECO:0000256" key="2">
    <source>
        <dbReference type="ARBA" id="ARBA00004429"/>
    </source>
</evidence>
<feature type="transmembrane region" description="Helical" evidence="18">
    <location>
        <begin position="41"/>
        <end position="60"/>
    </location>
</feature>
<feature type="transmembrane region" description="Helical" evidence="18">
    <location>
        <begin position="261"/>
        <end position="284"/>
    </location>
</feature>
<keyword evidence="6" id="KW-1003">Cell membrane</keyword>
<dbReference type="InterPro" id="IPR006415">
    <property type="entry name" value="P-type_ATPase_IIIB"/>
</dbReference>
<keyword evidence="13" id="KW-1278">Translocase</keyword>
<dbReference type="InterPro" id="IPR023299">
    <property type="entry name" value="ATPase_P-typ_cyto_dom_N"/>
</dbReference>
<comment type="subcellular location">
    <subcellularLocation>
        <location evidence="2">Cell inner membrane</location>
        <topology evidence="2">Multi-pass membrane protein</topology>
    </subcellularLocation>
</comment>
<keyword evidence="8" id="KW-0597">Phosphoprotein</keyword>
<feature type="transmembrane region" description="Helical" evidence="18">
    <location>
        <begin position="734"/>
        <end position="754"/>
    </location>
</feature>
<dbReference type="InterPro" id="IPR004014">
    <property type="entry name" value="ATPase_P-typ_cation-transptr_N"/>
</dbReference>
<feature type="transmembrane region" description="Helical" evidence="18">
    <location>
        <begin position="231"/>
        <end position="255"/>
    </location>
</feature>
<keyword evidence="21" id="KW-1185">Reference proteome</keyword>
<evidence type="ECO:0000313" key="20">
    <source>
        <dbReference type="EMBL" id="QEL20496.1"/>
    </source>
</evidence>
<sequence>MASVTSPSPEGLTTAEARSRLDEHGPNEITPTAGPGGVKQLLITFLNPLTVILLVAGGVAAGVGDYATAAVIGVVVGVSSLIQFFHTLRSDQALRHLQDRVAVTATVRRDGVWAERPRRDVVPGDLIRLAAGDFIPADARLVTARDLHVLQAALTGESLPVEKEVRENSGKPGDPLALDRPDAVFFGTSVVSGTGTAVVAATGRATAFGDVAARLAAKAPETEFDRGTRRFGLFITQTVFALVVFVFVVAVARQLPAMESLLFALALAVGLTPGLLPMIVNVTLARGAVRMARQDVIVKHLAAIQNLGSMDVLCTDKTGTLTRGDVSLVRCDTAAGVSADRVLLLAYLNSRHETGFKNPLDVAILAHPVPAGVEGFEKLDEVPFDFERRRLSVVLRGPSGVTLVTKGAPESVLDCCGSWEDGPETRPLDAATRDRVLAYVRRQSVEGYRLLAVASRVVTPGGRYSAADEVELTLAGFLAFTDPIREDAADAIRDLAADGVRVVMISGDDEHVARRIADLVGLGGGRVVSGGELAGMTDPALGAVAEQVAVFARTSPAQKNRILLALKARGHVVGFLGDGVNDAPSIHAADVGISVSTAVDVAKAAAEVILMKPGLRVIHDGVLEGRRAFTNVMKYLLMGTSSNFGNMLSMAAAVVFLPFLPMLPLQILLNNLLYDLAQLPIPTDRVDAALVRKPRKWDVSAIRTFMLVVGPVSSAFDLVTFAGLVWLFHATATAFQTGWFVESLFTQTLVVLVIRTAGNPFRSRPSPWVLGTVIGVCGVAVALPFTPVAGPLGFEPLPGAFVPFLLAVAAAYLLAVEVVKRRFFRDVAARA</sequence>
<keyword evidence="11" id="KW-0067">ATP-binding</keyword>
<dbReference type="InterPro" id="IPR059000">
    <property type="entry name" value="ATPase_P-type_domA"/>
</dbReference>
<dbReference type="InterPro" id="IPR036412">
    <property type="entry name" value="HAD-like_sf"/>
</dbReference>
<dbReference type="SUPFAM" id="SSF81665">
    <property type="entry name" value="Calcium ATPase, transmembrane domain M"/>
    <property type="match status" value="1"/>
</dbReference>
<protein>
    <recommendedName>
        <fullName evidence="5">Magnesium-transporting ATPase, P-type 1</fullName>
        <ecNumber evidence="4">7.2.2.14</ecNumber>
    </recommendedName>
    <alternativeName>
        <fullName evidence="16">Mg(2+) transport ATPase, P-type 1</fullName>
    </alternativeName>
</protein>
<dbReference type="PRINTS" id="PR00119">
    <property type="entry name" value="CATATPASE"/>
</dbReference>
<dbReference type="Gene3D" id="3.40.50.1000">
    <property type="entry name" value="HAD superfamily/HAD-like"/>
    <property type="match status" value="1"/>
</dbReference>
<evidence type="ECO:0000256" key="14">
    <source>
        <dbReference type="ARBA" id="ARBA00022989"/>
    </source>
</evidence>
<keyword evidence="15 18" id="KW-0472">Membrane</keyword>
<evidence type="ECO:0000256" key="8">
    <source>
        <dbReference type="ARBA" id="ARBA00022553"/>
    </source>
</evidence>
<keyword evidence="12" id="KW-0460">Magnesium</keyword>
<reference evidence="21" key="1">
    <citation type="submission" date="2019-08" db="EMBL/GenBank/DDBJ databases">
        <title>Limnoglobus roseus gen. nov., sp. nov., a novel freshwater planctomycete with a giant genome from the family Gemmataceae.</title>
        <authorList>
            <person name="Kulichevskaya I.S."/>
            <person name="Naumoff D.G."/>
            <person name="Miroshnikov K."/>
            <person name="Ivanova A."/>
            <person name="Philippov D.A."/>
            <person name="Hakobyan A."/>
            <person name="Rijpstra I.C."/>
            <person name="Sinninghe Damste J.S."/>
            <person name="Liesack W."/>
            <person name="Dedysh S.N."/>
        </authorList>
    </citation>
    <scope>NUCLEOTIDE SEQUENCE [LARGE SCALE GENOMIC DNA]</scope>
    <source>
        <strain evidence="21">PX52</strain>
    </source>
</reference>
<evidence type="ECO:0000256" key="6">
    <source>
        <dbReference type="ARBA" id="ARBA00022475"/>
    </source>
</evidence>
<dbReference type="OrthoDB" id="211392at2"/>
<dbReference type="InterPro" id="IPR008250">
    <property type="entry name" value="ATPase_P-typ_transduc_dom_A_sf"/>
</dbReference>
<dbReference type="AlphaFoldDB" id="A0A5C1AR92"/>
<name>A0A5C1AR92_9BACT</name>
<dbReference type="Proteomes" id="UP000324974">
    <property type="component" value="Chromosome"/>
</dbReference>
<dbReference type="PROSITE" id="PS00154">
    <property type="entry name" value="ATPASE_E1_E2"/>
    <property type="match status" value="1"/>
</dbReference>
<dbReference type="Pfam" id="PF00690">
    <property type="entry name" value="Cation_ATPase_N"/>
    <property type="match status" value="1"/>
</dbReference>
<feature type="transmembrane region" description="Helical" evidence="18">
    <location>
        <begin position="797"/>
        <end position="815"/>
    </location>
</feature>
<dbReference type="GO" id="GO:0016887">
    <property type="term" value="F:ATP hydrolysis activity"/>
    <property type="evidence" value="ECO:0007669"/>
    <property type="project" value="InterPro"/>
</dbReference>
<evidence type="ECO:0000256" key="4">
    <source>
        <dbReference type="ARBA" id="ARBA00012786"/>
    </source>
</evidence>
<gene>
    <name evidence="20" type="primary">mgtA_5</name>
    <name evidence="20" type="ORF">PX52LOC_07598</name>
</gene>
<dbReference type="SMART" id="SM00831">
    <property type="entry name" value="Cation_ATPase_N"/>
    <property type="match status" value="1"/>
</dbReference>
<dbReference type="SFLD" id="SFLDG00002">
    <property type="entry name" value="C1.7:_P-type_atpase_like"/>
    <property type="match status" value="1"/>
</dbReference>
<dbReference type="InterPro" id="IPR023298">
    <property type="entry name" value="ATPase_P-typ_TM_dom_sf"/>
</dbReference>
<comment type="catalytic activity">
    <reaction evidence="17">
        <text>Mg(2+)(out) + ATP + H2O = Mg(2+)(in) + ADP + phosphate + H(+)</text>
        <dbReference type="Rhea" id="RHEA:10260"/>
        <dbReference type="ChEBI" id="CHEBI:15377"/>
        <dbReference type="ChEBI" id="CHEBI:15378"/>
        <dbReference type="ChEBI" id="CHEBI:18420"/>
        <dbReference type="ChEBI" id="CHEBI:30616"/>
        <dbReference type="ChEBI" id="CHEBI:43474"/>
        <dbReference type="ChEBI" id="CHEBI:456216"/>
        <dbReference type="EC" id="7.2.2.14"/>
    </reaction>
</comment>
<feature type="domain" description="Cation-transporting P-type ATPase N-terminal" evidence="19">
    <location>
        <begin position="1"/>
        <end position="65"/>
    </location>
</feature>
<evidence type="ECO:0000256" key="15">
    <source>
        <dbReference type="ARBA" id="ARBA00023136"/>
    </source>
</evidence>
<dbReference type="Gene3D" id="3.40.1110.10">
    <property type="entry name" value="Calcium-transporting ATPase, cytoplasmic domain N"/>
    <property type="match status" value="1"/>
</dbReference>
<dbReference type="Pfam" id="PF00122">
    <property type="entry name" value="E1-E2_ATPase"/>
    <property type="match status" value="1"/>
</dbReference>
<dbReference type="SUPFAM" id="SSF81653">
    <property type="entry name" value="Calcium ATPase, transduction domain A"/>
    <property type="match status" value="1"/>
</dbReference>
<dbReference type="EMBL" id="CP042425">
    <property type="protein sequence ID" value="QEL20496.1"/>
    <property type="molecule type" value="Genomic_DNA"/>
</dbReference>
<dbReference type="SUPFAM" id="SSF56784">
    <property type="entry name" value="HAD-like"/>
    <property type="match status" value="1"/>
</dbReference>
<dbReference type="InterPro" id="IPR044492">
    <property type="entry name" value="P_typ_ATPase_HD_dom"/>
</dbReference>
<evidence type="ECO:0000256" key="13">
    <source>
        <dbReference type="ARBA" id="ARBA00022967"/>
    </source>
</evidence>
<evidence type="ECO:0000256" key="10">
    <source>
        <dbReference type="ARBA" id="ARBA00022741"/>
    </source>
</evidence>
<evidence type="ECO:0000256" key="3">
    <source>
        <dbReference type="ARBA" id="ARBA00008746"/>
    </source>
</evidence>
<keyword evidence="14 18" id="KW-1133">Transmembrane helix</keyword>
<dbReference type="GO" id="GO:0015444">
    <property type="term" value="F:P-type magnesium transporter activity"/>
    <property type="evidence" value="ECO:0007669"/>
    <property type="project" value="UniProtKB-EC"/>
</dbReference>
<dbReference type="InterPro" id="IPR006068">
    <property type="entry name" value="ATPase_P-typ_cation-transptr_C"/>
</dbReference>
<accession>A0A5C1AR92</accession>
<evidence type="ECO:0000256" key="11">
    <source>
        <dbReference type="ARBA" id="ARBA00022840"/>
    </source>
</evidence>
<evidence type="ECO:0000256" key="5">
    <source>
        <dbReference type="ARBA" id="ARBA00013555"/>
    </source>
</evidence>
<evidence type="ECO:0000313" key="21">
    <source>
        <dbReference type="Proteomes" id="UP000324974"/>
    </source>
</evidence>
<dbReference type="NCBIfam" id="TIGR01524">
    <property type="entry name" value="ATPase-IIIB_Mg"/>
    <property type="match status" value="1"/>
</dbReference>
<proteinExistence type="inferred from homology"/>
<dbReference type="PANTHER" id="PTHR42861">
    <property type="entry name" value="CALCIUM-TRANSPORTING ATPASE"/>
    <property type="match status" value="1"/>
</dbReference>
<dbReference type="NCBIfam" id="TIGR01494">
    <property type="entry name" value="ATPase_P-type"/>
    <property type="match status" value="2"/>
</dbReference>
<dbReference type="InterPro" id="IPR001757">
    <property type="entry name" value="P_typ_ATPase"/>
</dbReference>
<evidence type="ECO:0000256" key="7">
    <source>
        <dbReference type="ARBA" id="ARBA00022519"/>
    </source>
</evidence>
<dbReference type="InterPro" id="IPR023214">
    <property type="entry name" value="HAD_sf"/>
</dbReference>
<dbReference type="GO" id="GO:0005886">
    <property type="term" value="C:plasma membrane"/>
    <property type="evidence" value="ECO:0007669"/>
    <property type="project" value="UniProtKB-SubCell"/>
</dbReference>
<dbReference type="SFLD" id="SFLDS00003">
    <property type="entry name" value="Haloacid_Dehalogenase"/>
    <property type="match status" value="1"/>
</dbReference>
<comment type="similarity">
    <text evidence="3">Belongs to the cation transport ATPase (P-type) (TC 3.A.3) family. Type IIIB subfamily.</text>
</comment>
<feature type="transmembrane region" description="Helical" evidence="18">
    <location>
        <begin position="702"/>
        <end position="728"/>
    </location>
</feature>
<keyword evidence="9 18" id="KW-0812">Transmembrane</keyword>
<evidence type="ECO:0000256" key="1">
    <source>
        <dbReference type="ARBA" id="ARBA00003954"/>
    </source>
</evidence>
<keyword evidence="10" id="KW-0547">Nucleotide-binding</keyword>
<dbReference type="PRINTS" id="PR00120">
    <property type="entry name" value="HATPASE"/>
</dbReference>
<evidence type="ECO:0000256" key="9">
    <source>
        <dbReference type="ARBA" id="ARBA00022692"/>
    </source>
</evidence>
<evidence type="ECO:0000256" key="18">
    <source>
        <dbReference type="SAM" id="Phobius"/>
    </source>
</evidence>
<evidence type="ECO:0000256" key="17">
    <source>
        <dbReference type="ARBA" id="ARBA00047295"/>
    </source>
</evidence>
<feature type="transmembrane region" description="Helical" evidence="18">
    <location>
        <begin position="66"/>
        <end position="85"/>
    </location>
</feature>
<dbReference type="KEGG" id="lrs:PX52LOC_07598"/>
<evidence type="ECO:0000259" key="19">
    <source>
        <dbReference type="SMART" id="SM00831"/>
    </source>
</evidence>
<dbReference type="SFLD" id="SFLDF00027">
    <property type="entry name" value="p-type_atpase"/>
    <property type="match status" value="1"/>
</dbReference>
<evidence type="ECO:0000256" key="12">
    <source>
        <dbReference type="ARBA" id="ARBA00022842"/>
    </source>
</evidence>
<dbReference type="Gene3D" id="1.20.1110.10">
    <property type="entry name" value="Calcium-transporting ATPase, transmembrane domain"/>
    <property type="match status" value="1"/>
</dbReference>
<dbReference type="EC" id="7.2.2.14" evidence="4"/>
<dbReference type="GO" id="GO:0005524">
    <property type="term" value="F:ATP binding"/>
    <property type="evidence" value="ECO:0007669"/>
    <property type="project" value="UniProtKB-KW"/>
</dbReference>
<dbReference type="Pfam" id="PF00689">
    <property type="entry name" value="Cation_ATPase_C"/>
    <property type="match status" value="1"/>
</dbReference>
<dbReference type="RefSeq" id="WP_149114791.1">
    <property type="nucleotide sequence ID" value="NZ_CP042425.1"/>
</dbReference>
<evidence type="ECO:0000256" key="16">
    <source>
        <dbReference type="ARBA" id="ARBA00029806"/>
    </source>
</evidence>